<sequence>MHSVKAMVLCVRISLSKLLSNPKTYVMLAIMAIFHYYSYAPLATIARYYGISVTPWVFPFYMSRAPMLTVFGGLCILLFSDAPFLDAYSQFIIARCGRRPFIVGQVLYILAASFLFTVCMVLLSLLYILPVMEWSTDWGTLLNTLAQSSLEVREQTGVTLSISVSEEFLQLVSPIRAMSVAFLCMWLVTAFLGLIISFFNVVVTKMSGVVAAGVLVSLSFFAVYWGANSIGRWLLFISPVSWSRMGDLDWTYSGMWPSPTYAVVVLTVGIVLLGTGSAIKFCRRDLN</sequence>
<keyword evidence="1" id="KW-0472">Membrane</keyword>
<organism evidence="2 3">
    <name type="scientific">Bianquea renquensis</name>
    <dbReference type="NCBI Taxonomy" id="2763661"/>
    <lineage>
        <taxon>Bacteria</taxon>
        <taxon>Bacillati</taxon>
        <taxon>Bacillota</taxon>
        <taxon>Clostridia</taxon>
        <taxon>Eubacteriales</taxon>
        <taxon>Bianqueaceae</taxon>
        <taxon>Bianquea</taxon>
    </lineage>
</organism>
<dbReference type="AlphaFoldDB" id="A0A926DQ84"/>
<reference evidence="2" key="1">
    <citation type="submission" date="2020-08" db="EMBL/GenBank/DDBJ databases">
        <title>Genome public.</title>
        <authorList>
            <person name="Liu C."/>
            <person name="Sun Q."/>
        </authorList>
    </citation>
    <scope>NUCLEOTIDE SEQUENCE</scope>
    <source>
        <strain evidence="2">NSJ-32</strain>
    </source>
</reference>
<keyword evidence="1" id="KW-0812">Transmembrane</keyword>
<evidence type="ECO:0000313" key="2">
    <source>
        <dbReference type="EMBL" id="MBC8542068.1"/>
    </source>
</evidence>
<feature type="transmembrane region" description="Helical" evidence="1">
    <location>
        <begin position="260"/>
        <end position="282"/>
    </location>
</feature>
<dbReference type="RefSeq" id="WP_177720310.1">
    <property type="nucleotide sequence ID" value="NZ_JACRSQ010000001.1"/>
</dbReference>
<gene>
    <name evidence="2" type="ORF">H8730_00690</name>
</gene>
<feature type="transmembrane region" description="Helical" evidence="1">
    <location>
        <begin position="177"/>
        <end position="202"/>
    </location>
</feature>
<feature type="transmembrane region" description="Helical" evidence="1">
    <location>
        <begin position="209"/>
        <end position="227"/>
    </location>
</feature>
<accession>A0A926DQ84</accession>
<feature type="transmembrane region" description="Helical" evidence="1">
    <location>
        <begin position="65"/>
        <end position="85"/>
    </location>
</feature>
<dbReference type="Proteomes" id="UP000657006">
    <property type="component" value="Unassembled WGS sequence"/>
</dbReference>
<keyword evidence="3" id="KW-1185">Reference proteome</keyword>
<evidence type="ECO:0000313" key="3">
    <source>
        <dbReference type="Proteomes" id="UP000657006"/>
    </source>
</evidence>
<evidence type="ECO:0000256" key="1">
    <source>
        <dbReference type="SAM" id="Phobius"/>
    </source>
</evidence>
<dbReference type="EMBL" id="JACRSQ010000001">
    <property type="protein sequence ID" value="MBC8542068.1"/>
    <property type="molecule type" value="Genomic_DNA"/>
</dbReference>
<feature type="transmembrane region" description="Helical" evidence="1">
    <location>
        <begin position="106"/>
        <end position="129"/>
    </location>
</feature>
<comment type="caution">
    <text evidence="2">The sequence shown here is derived from an EMBL/GenBank/DDBJ whole genome shotgun (WGS) entry which is preliminary data.</text>
</comment>
<proteinExistence type="predicted"/>
<keyword evidence="1" id="KW-1133">Transmembrane helix</keyword>
<name>A0A926DQ84_9FIRM</name>
<protein>
    <submittedName>
        <fullName evidence="2">Uncharacterized protein</fullName>
    </submittedName>
</protein>
<feature type="transmembrane region" description="Helical" evidence="1">
    <location>
        <begin position="25"/>
        <end position="45"/>
    </location>
</feature>